<dbReference type="GeneID" id="71513990"/>
<accession>A0AAC9IZF4</accession>
<dbReference type="PANTHER" id="PTHR43072:SF60">
    <property type="entry name" value="L-2,4-DIAMINOBUTYRIC ACID ACETYLTRANSFERASE"/>
    <property type="match status" value="1"/>
</dbReference>
<dbReference type="PROSITE" id="PS51186">
    <property type="entry name" value="GNAT"/>
    <property type="match status" value="1"/>
</dbReference>
<dbReference type="EMBL" id="CP017962">
    <property type="protein sequence ID" value="APC47802.1"/>
    <property type="molecule type" value="Genomic_DNA"/>
</dbReference>
<name>A0AAC9IZF4_VIRHA</name>
<gene>
    <name evidence="2" type="ORF">BME96_06290</name>
</gene>
<dbReference type="RefSeq" id="WP_071648661.1">
    <property type="nucleotide sequence ID" value="NZ_CP017962.1"/>
</dbReference>
<dbReference type="KEGG" id="vhl:BME96_06290"/>
<reference evidence="2 3" key="1">
    <citation type="submission" date="2016-11" db="EMBL/GenBank/DDBJ databases">
        <title>Complete genome sequencing of Virgibacillus halodenitrificans PDB-F2.</title>
        <authorList>
            <person name="Sun Z."/>
            <person name="Zhou Y."/>
            <person name="Li H."/>
        </authorList>
    </citation>
    <scope>NUCLEOTIDE SEQUENCE [LARGE SCALE GENOMIC DNA]</scope>
    <source>
        <strain evidence="2 3">PDB-F2</strain>
    </source>
</reference>
<protein>
    <submittedName>
        <fullName evidence="2">GNAT family N-acetyltransferase</fullName>
    </submittedName>
</protein>
<dbReference type="Proteomes" id="UP000182945">
    <property type="component" value="Chromosome"/>
</dbReference>
<dbReference type="SUPFAM" id="SSF55729">
    <property type="entry name" value="Acyl-CoA N-acyltransferases (Nat)"/>
    <property type="match status" value="1"/>
</dbReference>
<dbReference type="Pfam" id="PF00583">
    <property type="entry name" value="Acetyltransf_1"/>
    <property type="match status" value="1"/>
</dbReference>
<dbReference type="CDD" id="cd04301">
    <property type="entry name" value="NAT_SF"/>
    <property type="match status" value="1"/>
</dbReference>
<dbReference type="InterPro" id="IPR016181">
    <property type="entry name" value="Acyl_CoA_acyltransferase"/>
</dbReference>
<dbReference type="GO" id="GO:0016747">
    <property type="term" value="F:acyltransferase activity, transferring groups other than amino-acyl groups"/>
    <property type="evidence" value="ECO:0007669"/>
    <property type="project" value="InterPro"/>
</dbReference>
<feature type="domain" description="N-acetyltransferase" evidence="1">
    <location>
        <begin position="1"/>
        <end position="139"/>
    </location>
</feature>
<dbReference type="PANTHER" id="PTHR43072">
    <property type="entry name" value="N-ACETYLTRANSFERASE"/>
    <property type="match status" value="1"/>
</dbReference>
<dbReference type="AlphaFoldDB" id="A0AAC9IZF4"/>
<dbReference type="Gene3D" id="3.40.630.30">
    <property type="match status" value="1"/>
</dbReference>
<sequence>MNMTQQWKQEDSDFIRKKVIEHNMEKLPDKLKTPNEDISFVIKDDAGEIVGGITANTFWHQMHIEFLWVDKKVRGLGYGSALLQKLENFAEEKGCRFVYLDTFSFQAPEFYKKHGYEVFGTLEDHPKGFNQYFLHKRFAE</sequence>
<proteinExistence type="predicted"/>
<evidence type="ECO:0000259" key="1">
    <source>
        <dbReference type="PROSITE" id="PS51186"/>
    </source>
</evidence>
<evidence type="ECO:0000313" key="2">
    <source>
        <dbReference type="EMBL" id="APC47802.1"/>
    </source>
</evidence>
<dbReference type="InterPro" id="IPR000182">
    <property type="entry name" value="GNAT_dom"/>
</dbReference>
<evidence type="ECO:0000313" key="3">
    <source>
        <dbReference type="Proteomes" id="UP000182945"/>
    </source>
</evidence>
<organism evidence="2 3">
    <name type="scientific">Virgibacillus halodenitrificans</name>
    <name type="common">Bacillus halodenitrificans</name>
    <dbReference type="NCBI Taxonomy" id="1482"/>
    <lineage>
        <taxon>Bacteria</taxon>
        <taxon>Bacillati</taxon>
        <taxon>Bacillota</taxon>
        <taxon>Bacilli</taxon>
        <taxon>Bacillales</taxon>
        <taxon>Bacillaceae</taxon>
        <taxon>Virgibacillus</taxon>
    </lineage>
</organism>